<dbReference type="Gramene" id="Pp3c13_13330V3.1">
    <property type="protein sequence ID" value="Pp3c13_13330V3.1"/>
    <property type="gene ID" value="Pp3c13_13330"/>
</dbReference>
<dbReference type="CDD" id="cd14944">
    <property type="entry name" value="TRAPPC6A_Trs33"/>
    <property type="match status" value="1"/>
</dbReference>
<accession>A0A2K1JLR2</accession>
<reference evidence="3" key="3">
    <citation type="submission" date="2020-12" db="UniProtKB">
        <authorList>
            <consortium name="EnsemblPlants"/>
        </authorList>
    </citation>
    <scope>IDENTIFICATION</scope>
</reference>
<dbReference type="EMBL" id="ABEU02000013">
    <property type="protein sequence ID" value="PNR42484.1"/>
    <property type="molecule type" value="Genomic_DNA"/>
</dbReference>
<dbReference type="InterPro" id="IPR024096">
    <property type="entry name" value="NO_sig/Golgi_transp_ligand-bd"/>
</dbReference>
<gene>
    <name evidence="2" type="ORF">PHYPA_017314</name>
</gene>
<dbReference type="InParanoid" id="A0A2K1JLR2"/>
<dbReference type="GO" id="GO:0030008">
    <property type="term" value="C:TRAPP complex"/>
    <property type="evidence" value="ECO:0000318"/>
    <property type="project" value="GO_Central"/>
</dbReference>
<dbReference type="PANTHER" id="PTHR12817:SF0">
    <property type="entry name" value="GEO08327P1"/>
    <property type="match status" value="1"/>
</dbReference>
<dbReference type="InterPro" id="IPR037992">
    <property type="entry name" value="TRAPPC6/Trs33"/>
</dbReference>
<evidence type="ECO:0000313" key="3">
    <source>
        <dbReference type="EnsemblPlants" id="Pp3c13_13330V3.1"/>
    </source>
</evidence>
<dbReference type="EnsemblPlants" id="Pp3c13_13330V3.1">
    <property type="protein sequence ID" value="Pp3c13_13330V3.1"/>
    <property type="gene ID" value="Pp3c13_13330"/>
</dbReference>
<evidence type="ECO:0000256" key="1">
    <source>
        <dbReference type="ARBA" id="ARBA00006218"/>
    </source>
</evidence>
<dbReference type="GO" id="GO:0006888">
    <property type="term" value="P:endoplasmic reticulum to Golgi vesicle-mediated transport"/>
    <property type="evidence" value="ECO:0000318"/>
    <property type="project" value="GO_Central"/>
</dbReference>
<dbReference type="STRING" id="3218.A0A2K1JLR2"/>
<name>A0A2K1JLR2_PHYPA</name>
<reference evidence="2 4" key="2">
    <citation type="journal article" date="2018" name="Plant J.">
        <title>The Physcomitrella patens chromosome-scale assembly reveals moss genome structure and evolution.</title>
        <authorList>
            <person name="Lang D."/>
            <person name="Ullrich K.K."/>
            <person name="Murat F."/>
            <person name="Fuchs J."/>
            <person name="Jenkins J."/>
            <person name="Haas F.B."/>
            <person name="Piednoel M."/>
            <person name="Gundlach H."/>
            <person name="Van Bel M."/>
            <person name="Meyberg R."/>
            <person name="Vives C."/>
            <person name="Morata J."/>
            <person name="Symeonidi A."/>
            <person name="Hiss M."/>
            <person name="Muchero W."/>
            <person name="Kamisugi Y."/>
            <person name="Saleh O."/>
            <person name="Blanc G."/>
            <person name="Decker E.L."/>
            <person name="van Gessel N."/>
            <person name="Grimwood J."/>
            <person name="Hayes R.D."/>
            <person name="Graham S.W."/>
            <person name="Gunter L.E."/>
            <person name="McDaniel S.F."/>
            <person name="Hoernstein S.N.W."/>
            <person name="Larsson A."/>
            <person name="Li F.W."/>
            <person name="Perroud P.F."/>
            <person name="Phillips J."/>
            <person name="Ranjan P."/>
            <person name="Rokshar D.S."/>
            <person name="Rothfels C.J."/>
            <person name="Schneider L."/>
            <person name="Shu S."/>
            <person name="Stevenson D.W."/>
            <person name="Thummler F."/>
            <person name="Tillich M."/>
            <person name="Villarreal Aguilar J.C."/>
            <person name="Widiez T."/>
            <person name="Wong G.K."/>
            <person name="Wymore A."/>
            <person name="Zhang Y."/>
            <person name="Zimmer A.D."/>
            <person name="Quatrano R.S."/>
            <person name="Mayer K.F.X."/>
            <person name="Goodstein D."/>
            <person name="Casacuberta J.M."/>
            <person name="Vandepoele K."/>
            <person name="Reski R."/>
            <person name="Cuming A.C."/>
            <person name="Tuskan G.A."/>
            <person name="Maumus F."/>
            <person name="Salse J."/>
            <person name="Schmutz J."/>
            <person name="Rensing S.A."/>
        </authorList>
    </citation>
    <scope>NUCLEOTIDE SEQUENCE [LARGE SCALE GENOMIC DNA]</scope>
    <source>
        <strain evidence="3 4">cv. Gransden 2004</strain>
    </source>
</reference>
<comment type="similarity">
    <text evidence="1">Belongs to the TRAPP small subunits family. BET3 subfamily.</text>
</comment>
<proteinExistence type="inferred from homology"/>
<dbReference type="PANTHER" id="PTHR12817">
    <property type="entry name" value="TRAFFICKING PROTEIN PARTICLE COMPLEX SUBUNIT 6B"/>
    <property type="match status" value="1"/>
</dbReference>
<dbReference type="GO" id="GO:0005802">
    <property type="term" value="C:trans-Golgi network"/>
    <property type="evidence" value="ECO:0000318"/>
    <property type="project" value="GO_Central"/>
</dbReference>
<dbReference type="Gene3D" id="3.30.1380.20">
    <property type="entry name" value="Trafficking protein particle complex subunit 3"/>
    <property type="match status" value="1"/>
</dbReference>
<sequence>MFTVMPRRLRRERLDMCTREQPWLSEHLESIKFIYKEFWTAVYKKQVDNLITYHKVCFHQILGFNHHRWLTCVSIYAHPLAGSQHESPVADNAGRASNAAGQYLHFPCGLICGALTNLGEPAEVSAEIATLPAFKIKV</sequence>
<organism evidence="2">
    <name type="scientific">Physcomitrium patens</name>
    <name type="common">Spreading-leaved earth moss</name>
    <name type="synonym">Physcomitrella patens</name>
    <dbReference type="NCBI Taxonomy" id="3218"/>
    <lineage>
        <taxon>Eukaryota</taxon>
        <taxon>Viridiplantae</taxon>
        <taxon>Streptophyta</taxon>
        <taxon>Embryophyta</taxon>
        <taxon>Bryophyta</taxon>
        <taxon>Bryophytina</taxon>
        <taxon>Bryopsida</taxon>
        <taxon>Funariidae</taxon>
        <taxon>Funariales</taxon>
        <taxon>Funariaceae</taxon>
        <taxon>Physcomitrium</taxon>
    </lineage>
</organism>
<dbReference type="InterPro" id="IPR007194">
    <property type="entry name" value="TRAPP_component"/>
</dbReference>
<protein>
    <submittedName>
        <fullName evidence="2 3">Uncharacterized protein</fullName>
    </submittedName>
</protein>
<dbReference type="Proteomes" id="UP000006727">
    <property type="component" value="Chromosome 13"/>
</dbReference>
<keyword evidence="4" id="KW-1185">Reference proteome</keyword>
<dbReference type="SUPFAM" id="SSF111126">
    <property type="entry name" value="Ligand-binding domain in the NO signalling and Golgi transport"/>
    <property type="match status" value="1"/>
</dbReference>
<evidence type="ECO:0000313" key="2">
    <source>
        <dbReference type="EMBL" id="PNR42484.1"/>
    </source>
</evidence>
<dbReference type="GO" id="GO:0005801">
    <property type="term" value="C:cis-Golgi network"/>
    <property type="evidence" value="ECO:0000318"/>
    <property type="project" value="GO_Central"/>
</dbReference>
<reference evidence="2 4" key="1">
    <citation type="journal article" date="2008" name="Science">
        <title>The Physcomitrella genome reveals evolutionary insights into the conquest of land by plants.</title>
        <authorList>
            <person name="Rensing S."/>
            <person name="Lang D."/>
            <person name="Zimmer A."/>
            <person name="Terry A."/>
            <person name="Salamov A."/>
            <person name="Shapiro H."/>
            <person name="Nishiyama T."/>
            <person name="Perroud P.-F."/>
            <person name="Lindquist E."/>
            <person name="Kamisugi Y."/>
            <person name="Tanahashi T."/>
            <person name="Sakakibara K."/>
            <person name="Fujita T."/>
            <person name="Oishi K."/>
            <person name="Shin-I T."/>
            <person name="Kuroki Y."/>
            <person name="Toyoda A."/>
            <person name="Suzuki Y."/>
            <person name="Hashimoto A."/>
            <person name="Yamaguchi K."/>
            <person name="Sugano A."/>
            <person name="Kohara Y."/>
            <person name="Fujiyama A."/>
            <person name="Anterola A."/>
            <person name="Aoki S."/>
            <person name="Ashton N."/>
            <person name="Barbazuk W.B."/>
            <person name="Barker E."/>
            <person name="Bennetzen J."/>
            <person name="Bezanilla M."/>
            <person name="Blankenship R."/>
            <person name="Cho S.H."/>
            <person name="Dutcher S."/>
            <person name="Estelle M."/>
            <person name="Fawcett J.A."/>
            <person name="Gundlach H."/>
            <person name="Hanada K."/>
            <person name="Heyl A."/>
            <person name="Hicks K.A."/>
            <person name="Hugh J."/>
            <person name="Lohr M."/>
            <person name="Mayer K."/>
            <person name="Melkozernov A."/>
            <person name="Murata T."/>
            <person name="Nelson D."/>
            <person name="Pils B."/>
            <person name="Prigge M."/>
            <person name="Reiss B."/>
            <person name="Renner T."/>
            <person name="Rombauts S."/>
            <person name="Rushton P."/>
            <person name="Sanderfoot A."/>
            <person name="Schween G."/>
            <person name="Shiu S.-H."/>
            <person name="Stueber K."/>
            <person name="Theodoulou F.L."/>
            <person name="Tu H."/>
            <person name="Van de Peer Y."/>
            <person name="Verrier P.J."/>
            <person name="Waters E."/>
            <person name="Wood A."/>
            <person name="Yang L."/>
            <person name="Cove D."/>
            <person name="Cuming A."/>
            <person name="Hasebe M."/>
            <person name="Lucas S."/>
            <person name="Mishler D.B."/>
            <person name="Reski R."/>
            <person name="Grigoriev I."/>
            <person name="Quatrano R.S."/>
            <person name="Boore J.L."/>
        </authorList>
    </citation>
    <scope>NUCLEOTIDE SEQUENCE [LARGE SCALE GENOMIC DNA]</scope>
    <source>
        <strain evidence="3 4">cv. Gransden 2004</strain>
    </source>
</reference>
<dbReference type="Pfam" id="PF04051">
    <property type="entry name" value="TRAPP"/>
    <property type="match status" value="1"/>
</dbReference>
<dbReference type="AlphaFoldDB" id="A0A2K1JLR2"/>
<evidence type="ECO:0000313" key="4">
    <source>
        <dbReference type="Proteomes" id="UP000006727"/>
    </source>
</evidence>